<keyword evidence="5" id="KW-1185">Reference proteome</keyword>
<dbReference type="AlphaFoldDB" id="A0A1I5PU00"/>
<evidence type="ECO:0000256" key="1">
    <source>
        <dbReference type="SAM" id="MobiDB-lite"/>
    </source>
</evidence>
<feature type="domain" description="Peptidoglycan binding-like" evidence="3">
    <location>
        <begin position="483"/>
        <end position="533"/>
    </location>
</feature>
<feature type="signal peptide" evidence="2">
    <location>
        <begin position="1"/>
        <end position="22"/>
    </location>
</feature>
<keyword evidence="2" id="KW-0732">Signal</keyword>
<evidence type="ECO:0000313" key="4">
    <source>
        <dbReference type="EMBL" id="SFP37041.1"/>
    </source>
</evidence>
<dbReference type="STRING" id="441119.SAMN04488047_105231"/>
<dbReference type="OrthoDB" id="8092964at2"/>
<dbReference type="SUPFAM" id="SSF47090">
    <property type="entry name" value="PGBD-like"/>
    <property type="match status" value="2"/>
</dbReference>
<gene>
    <name evidence="4" type="ORF">SAMN04488047_105231</name>
</gene>
<proteinExistence type="predicted"/>
<dbReference type="RefSeq" id="WP_143096124.1">
    <property type="nucleotide sequence ID" value="NZ_FOXA01000005.1"/>
</dbReference>
<organism evidence="4 5">
    <name type="scientific">Tranquillimonas alkanivorans</name>
    <dbReference type="NCBI Taxonomy" id="441119"/>
    <lineage>
        <taxon>Bacteria</taxon>
        <taxon>Pseudomonadati</taxon>
        <taxon>Pseudomonadota</taxon>
        <taxon>Alphaproteobacteria</taxon>
        <taxon>Rhodobacterales</taxon>
        <taxon>Roseobacteraceae</taxon>
        <taxon>Tranquillimonas</taxon>
    </lineage>
</organism>
<dbReference type="Pfam" id="PF01471">
    <property type="entry name" value="PG_binding_1"/>
    <property type="match status" value="2"/>
</dbReference>
<dbReference type="InterPro" id="IPR002477">
    <property type="entry name" value="Peptidoglycan-bd-like"/>
</dbReference>
<feature type="domain" description="Peptidoglycan binding-like" evidence="3">
    <location>
        <begin position="284"/>
        <end position="339"/>
    </location>
</feature>
<evidence type="ECO:0000256" key="2">
    <source>
        <dbReference type="SAM" id="SignalP"/>
    </source>
</evidence>
<sequence>MDFRRLLGSVGLAVALGLPASAADIALIVGNEEYEGLPDLDRGTLPLTGAAALESAGVTVLTGRDATAERLQRLSAEFVQMAPASDGVVVALSGRFLTTGHDTYFLPVDGGDAGLLEVPRVALPLSVVMAVLDRAEGPALLALATEDVRGAADDPYLSPGLGPIAPPEAVTVVTGDPRAVARLLERLDDDDISVAGLVDRRDGLTAVGEPSTRAPFLTADDGRSAEATLWDVAQDLDTVDAYELYLDRYPRGRYAQEARAAIDFIEGAPERRAQETEEALNLTRDERRQIQRDLVLLGYNTRGIDGIFGPGTRGAISDWQVRNDFEGTSYLTRPQLQALASQAEVRAAELEREAEARRQEQERQDRAFWQASGADGGEAGLRRYLDRFPDGLYAEQARARLDTIEERKRQDAAAADRAAWLDAREVNTAEAYRSYLTQFPQGAFVNEAEAQLAVLRGRQARAAEDAQAREAEGQLGLNMFTRRAVEQRLQALGLEPGPVDGEFTDDTRRAVRRYQDRAGLPVSGFLNEPTVVRLLADSIRSILD</sequence>
<dbReference type="Proteomes" id="UP000199356">
    <property type="component" value="Unassembled WGS sequence"/>
</dbReference>
<evidence type="ECO:0000313" key="5">
    <source>
        <dbReference type="Proteomes" id="UP000199356"/>
    </source>
</evidence>
<feature type="chain" id="PRO_5011555942" evidence="2">
    <location>
        <begin position="23"/>
        <end position="544"/>
    </location>
</feature>
<dbReference type="SUPFAM" id="SSF52129">
    <property type="entry name" value="Caspase-like"/>
    <property type="match status" value="1"/>
</dbReference>
<feature type="region of interest" description="Disordered" evidence="1">
    <location>
        <begin position="352"/>
        <end position="372"/>
    </location>
</feature>
<dbReference type="Gene3D" id="3.40.50.1460">
    <property type="match status" value="1"/>
</dbReference>
<name>A0A1I5PU00_9RHOB</name>
<evidence type="ECO:0000259" key="3">
    <source>
        <dbReference type="Pfam" id="PF01471"/>
    </source>
</evidence>
<dbReference type="InterPro" id="IPR036366">
    <property type="entry name" value="PGBDSf"/>
</dbReference>
<protein>
    <submittedName>
        <fullName evidence="4">Putative peptidoglycan binding domain-containing protein</fullName>
    </submittedName>
</protein>
<dbReference type="InterPro" id="IPR036365">
    <property type="entry name" value="PGBD-like_sf"/>
</dbReference>
<accession>A0A1I5PU00</accession>
<dbReference type="EMBL" id="FOXA01000005">
    <property type="protein sequence ID" value="SFP37041.1"/>
    <property type="molecule type" value="Genomic_DNA"/>
</dbReference>
<dbReference type="InterPro" id="IPR029030">
    <property type="entry name" value="Caspase-like_dom_sf"/>
</dbReference>
<feature type="compositionally biased region" description="Basic and acidic residues" evidence="1">
    <location>
        <begin position="352"/>
        <end position="366"/>
    </location>
</feature>
<reference evidence="4 5" key="1">
    <citation type="submission" date="2016-10" db="EMBL/GenBank/DDBJ databases">
        <authorList>
            <person name="de Groot N.N."/>
        </authorList>
    </citation>
    <scope>NUCLEOTIDE SEQUENCE [LARGE SCALE GENOMIC DNA]</scope>
    <source>
        <strain evidence="4 5">DSM 19547</strain>
    </source>
</reference>
<dbReference type="Gene3D" id="1.10.101.10">
    <property type="entry name" value="PGBD-like superfamily/PGBD"/>
    <property type="match status" value="2"/>
</dbReference>